<feature type="compositionally biased region" description="Polar residues" evidence="1">
    <location>
        <begin position="1"/>
        <end position="10"/>
    </location>
</feature>
<protein>
    <submittedName>
        <fullName evidence="2">Uncharacterized protein</fullName>
    </submittedName>
</protein>
<gene>
    <name evidence="2" type="ORF">GYMLUDRAFT_701202</name>
</gene>
<accession>A0A0D0B4L6</accession>
<sequence length="455" mass="48161">MSIEIPSNNEGSRDSTASNQSSGSGSTISRTSVNSVETSSMTPDTSSASIDSTRASDPTPAAPRKQKSGGILNLARTPSASRLRSASSPAVPPVPVPPLPTEECKVPKSILAASSSLPSLDNQNPTSPILHRAQSVQFAPLPELAPRRRKSSVPLGIAARSQLMQRRRRKIVYGAAAATFDDPNSDDEGAGNARKKDRYVADGGGMWTKEEAEEHLTRQLRSKEKEKEKLLKKQEKELEKEAARNQQGGAPDDPLVVFGRMMKDAWRKVGKKDKGKAAPDPQTRTQAQVELDPSTVIPASVLPPLSESVDAVVPESGSRAAQETQPAELPKEDEVLTLEEDEGKFAEIDAEIDPNEVDVSKINPLRPGSPPPPAQASETSSVADTDGEADSPDTDPDGDPDSSDTDSLGTMISPTGTSPTETTPTANNFASAQPSCPQDSSMNVHDLSLVGPQVA</sequence>
<organism evidence="2 3">
    <name type="scientific">Collybiopsis luxurians FD-317 M1</name>
    <dbReference type="NCBI Taxonomy" id="944289"/>
    <lineage>
        <taxon>Eukaryota</taxon>
        <taxon>Fungi</taxon>
        <taxon>Dikarya</taxon>
        <taxon>Basidiomycota</taxon>
        <taxon>Agaricomycotina</taxon>
        <taxon>Agaricomycetes</taxon>
        <taxon>Agaricomycetidae</taxon>
        <taxon>Agaricales</taxon>
        <taxon>Marasmiineae</taxon>
        <taxon>Omphalotaceae</taxon>
        <taxon>Collybiopsis</taxon>
        <taxon>Collybiopsis luxurians</taxon>
    </lineage>
</organism>
<feature type="compositionally biased region" description="Pro residues" evidence="1">
    <location>
        <begin position="90"/>
        <end position="100"/>
    </location>
</feature>
<dbReference type="Proteomes" id="UP000053593">
    <property type="component" value="Unassembled WGS sequence"/>
</dbReference>
<reference evidence="2 3" key="1">
    <citation type="submission" date="2014-04" db="EMBL/GenBank/DDBJ databases">
        <title>Evolutionary Origins and Diversification of the Mycorrhizal Mutualists.</title>
        <authorList>
            <consortium name="DOE Joint Genome Institute"/>
            <consortium name="Mycorrhizal Genomics Consortium"/>
            <person name="Kohler A."/>
            <person name="Kuo A."/>
            <person name="Nagy L.G."/>
            <person name="Floudas D."/>
            <person name="Copeland A."/>
            <person name="Barry K.W."/>
            <person name="Cichocki N."/>
            <person name="Veneault-Fourrey C."/>
            <person name="LaButti K."/>
            <person name="Lindquist E.A."/>
            <person name="Lipzen A."/>
            <person name="Lundell T."/>
            <person name="Morin E."/>
            <person name="Murat C."/>
            <person name="Riley R."/>
            <person name="Ohm R."/>
            <person name="Sun H."/>
            <person name="Tunlid A."/>
            <person name="Henrissat B."/>
            <person name="Grigoriev I.V."/>
            <person name="Hibbett D.S."/>
            <person name="Martin F."/>
        </authorList>
    </citation>
    <scope>NUCLEOTIDE SEQUENCE [LARGE SCALE GENOMIC DNA]</scope>
    <source>
        <strain evidence="2 3">FD-317 M1</strain>
    </source>
</reference>
<feature type="region of interest" description="Disordered" evidence="1">
    <location>
        <begin position="1"/>
        <end position="102"/>
    </location>
</feature>
<feature type="compositionally biased region" description="Basic and acidic residues" evidence="1">
    <location>
        <begin position="208"/>
        <end position="243"/>
    </location>
</feature>
<feature type="compositionally biased region" description="Low complexity" evidence="1">
    <location>
        <begin position="413"/>
        <end position="425"/>
    </location>
</feature>
<evidence type="ECO:0000313" key="3">
    <source>
        <dbReference type="Proteomes" id="UP000053593"/>
    </source>
</evidence>
<feature type="compositionally biased region" description="Polar residues" evidence="1">
    <location>
        <begin position="33"/>
        <end position="56"/>
    </location>
</feature>
<feature type="compositionally biased region" description="Acidic residues" evidence="1">
    <location>
        <begin position="385"/>
        <end position="404"/>
    </location>
</feature>
<proteinExistence type="predicted"/>
<name>A0A0D0B4L6_9AGAR</name>
<dbReference type="HOGENOM" id="CLU_601365_0_0_1"/>
<feature type="compositionally biased region" description="Low complexity" evidence="1">
    <location>
        <begin position="74"/>
        <end position="89"/>
    </location>
</feature>
<dbReference type="EMBL" id="KN834786">
    <property type="protein sequence ID" value="KIK58255.1"/>
    <property type="molecule type" value="Genomic_DNA"/>
</dbReference>
<feature type="compositionally biased region" description="Acidic residues" evidence="1">
    <location>
        <begin position="335"/>
        <end position="356"/>
    </location>
</feature>
<feature type="compositionally biased region" description="Polar residues" evidence="1">
    <location>
        <begin position="426"/>
        <end position="443"/>
    </location>
</feature>
<dbReference type="OrthoDB" id="3265817at2759"/>
<keyword evidence="3" id="KW-1185">Reference proteome</keyword>
<feature type="compositionally biased region" description="Low complexity" evidence="1">
    <location>
        <begin position="15"/>
        <end position="32"/>
    </location>
</feature>
<dbReference type="AlphaFoldDB" id="A0A0D0B4L6"/>
<feature type="region of interest" description="Disordered" evidence="1">
    <location>
        <begin position="179"/>
        <end position="455"/>
    </location>
</feature>
<evidence type="ECO:0000313" key="2">
    <source>
        <dbReference type="EMBL" id="KIK58255.1"/>
    </source>
</evidence>
<evidence type="ECO:0000256" key="1">
    <source>
        <dbReference type="SAM" id="MobiDB-lite"/>
    </source>
</evidence>